<protein>
    <recommendedName>
        <fullName evidence="4">Glycerophosphoryl diester phosphodiesterase membrane domain-containing protein</fullName>
    </recommendedName>
</protein>
<dbReference type="RefSeq" id="WP_129206377.1">
    <property type="nucleotide sequence ID" value="NZ_BMGU01000001.1"/>
</dbReference>
<sequence length="335" mass="36091">MASGTDWTHSANSPHVQPPRALTYDLRPLSTGEILDRTFQIYRSRFSLFAGLAAIAAGTSVAMQIIQLLVSAHNGTAAHPGPALYRSQITNGVITLLASVISLVVYGVVQAATTSAVSSLYLGEATSTGTAFARAREHWLRYVVIVLRQVLTGFWPFLGLVVAAFVVQGVGHRSASSLVISGFIFFAAFLSLIYCLWAYIRVSLAVPASIVESLRVGAALKRSRKLLVDRKVRVFLVLLFLGVLYIVIGAIQTPLAILALRSRGSQAFLIHTITLTLSFISGTLIGPIGAIALCLLYIDERVRREGFDIEWMMGRIAPPAPGTIPQSAPEGTQPF</sequence>
<keyword evidence="1" id="KW-0472">Membrane</keyword>
<dbReference type="PANTHER" id="PTHR33133">
    <property type="entry name" value="OS08G0107100 PROTEIN-RELATED"/>
    <property type="match status" value="1"/>
</dbReference>
<feature type="transmembrane region" description="Helical" evidence="1">
    <location>
        <begin position="178"/>
        <end position="200"/>
    </location>
</feature>
<keyword evidence="1" id="KW-1133">Transmembrane helix</keyword>
<comment type="caution">
    <text evidence="2">The sequence shown here is derived from an EMBL/GenBank/DDBJ whole genome shotgun (WGS) entry which is preliminary data.</text>
</comment>
<feature type="transmembrane region" description="Helical" evidence="1">
    <location>
        <begin position="234"/>
        <end position="257"/>
    </location>
</feature>
<dbReference type="Proteomes" id="UP000290253">
    <property type="component" value="Unassembled WGS sequence"/>
</dbReference>
<evidence type="ECO:0000256" key="1">
    <source>
        <dbReference type="SAM" id="Phobius"/>
    </source>
</evidence>
<evidence type="ECO:0008006" key="4">
    <source>
        <dbReference type="Google" id="ProtNLM"/>
    </source>
</evidence>
<feature type="transmembrane region" description="Helical" evidence="1">
    <location>
        <begin position="46"/>
        <end position="69"/>
    </location>
</feature>
<proteinExistence type="predicted"/>
<keyword evidence="3" id="KW-1185">Reference proteome</keyword>
<feature type="transmembrane region" description="Helical" evidence="1">
    <location>
        <begin position="89"/>
        <end position="109"/>
    </location>
</feature>
<gene>
    <name evidence="2" type="ORF">ESZ00_01365</name>
</gene>
<evidence type="ECO:0000313" key="3">
    <source>
        <dbReference type="Proteomes" id="UP000290253"/>
    </source>
</evidence>
<name>A0A4Q1SH00_9BACT</name>
<keyword evidence="1" id="KW-0812">Transmembrane</keyword>
<accession>A0A4Q1SH00</accession>
<evidence type="ECO:0000313" key="2">
    <source>
        <dbReference type="EMBL" id="RXS96627.1"/>
    </source>
</evidence>
<organism evidence="2 3">
    <name type="scientific">Silvibacterium dinghuense</name>
    <dbReference type="NCBI Taxonomy" id="1560006"/>
    <lineage>
        <taxon>Bacteria</taxon>
        <taxon>Pseudomonadati</taxon>
        <taxon>Acidobacteriota</taxon>
        <taxon>Terriglobia</taxon>
        <taxon>Terriglobales</taxon>
        <taxon>Acidobacteriaceae</taxon>
        <taxon>Silvibacterium</taxon>
    </lineage>
</organism>
<dbReference type="AlphaFoldDB" id="A0A4Q1SH00"/>
<feature type="transmembrane region" description="Helical" evidence="1">
    <location>
        <begin position="142"/>
        <end position="166"/>
    </location>
</feature>
<dbReference type="EMBL" id="SDMK01000001">
    <property type="protein sequence ID" value="RXS96627.1"/>
    <property type="molecule type" value="Genomic_DNA"/>
</dbReference>
<feature type="transmembrane region" description="Helical" evidence="1">
    <location>
        <begin position="269"/>
        <end position="298"/>
    </location>
</feature>
<dbReference type="PANTHER" id="PTHR33133:SF1">
    <property type="entry name" value="EXPRESSED PROTEIN-RELATED"/>
    <property type="match status" value="1"/>
</dbReference>
<reference evidence="2 3" key="1">
    <citation type="journal article" date="2016" name="Int. J. Syst. Evol. Microbiol.">
        <title>Acidipila dinghuensis sp. nov., an acidobacterium isolated from forest soil.</title>
        <authorList>
            <person name="Jiang Y.W."/>
            <person name="Wang J."/>
            <person name="Chen M.H."/>
            <person name="Lv Y.Y."/>
            <person name="Qiu L.H."/>
        </authorList>
    </citation>
    <scope>NUCLEOTIDE SEQUENCE [LARGE SCALE GENOMIC DNA]</scope>
    <source>
        <strain evidence="2 3">DHOF10</strain>
    </source>
</reference>
<dbReference type="OrthoDB" id="121140at2"/>